<dbReference type="GO" id="GO:0030199">
    <property type="term" value="P:collagen fibril organization"/>
    <property type="evidence" value="ECO:0007669"/>
    <property type="project" value="TreeGrafter"/>
</dbReference>
<dbReference type="EMBL" id="CAXITT010001031">
    <property type="protein sequence ID" value="CAL1547648.1"/>
    <property type="molecule type" value="Genomic_DNA"/>
</dbReference>
<protein>
    <recommendedName>
        <fullName evidence="8">Dermatopontin</fullName>
    </recommendedName>
</protein>
<dbReference type="Pfam" id="PF14704">
    <property type="entry name" value="DERM"/>
    <property type="match status" value="1"/>
</dbReference>
<proteinExistence type="inferred from homology"/>
<evidence type="ECO:0000256" key="3">
    <source>
        <dbReference type="ARBA" id="ARBA00022525"/>
    </source>
</evidence>
<dbReference type="PANTHER" id="PTHR15040">
    <property type="entry name" value="DERMATOPONTIN-RELATED"/>
    <property type="match status" value="1"/>
</dbReference>
<evidence type="ECO:0000313" key="7">
    <source>
        <dbReference type="Proteomes" id="UP001497497"/>
    </source>
</evidence>
<evidence type="ECO:0000256" key="4">
    <source>
        <dbReference type="ARBA" id="ARBA00023157"/>
    </source>
</evidence>
<feature type="chain" id="PRO_5043674005" description="Dermatopontin" evidence="5">
    <location>
        <begin position="22"/>
        <end position="184"/>
    </location>
</feature>
<evidence type="ECO:0008006" key="8">
    <source>
        <dbReference type="Google" id="ProtNLM"/>
    </source>
</evidence>
<keyword evidence="7" id="KW-1185">Reference proteome</keyword>
<reference evidence="6 7" key="1">
    <citation type="submission" date="2024-04" db="EMBL/GenBank/DDBJ databases">
        <authorList>
            <consortium name="Genoscope - CEA"/>
            <person name="William W."/>
        </authorList>
    </citation>
    <scope>NUCLEOTIDE SEQUENCE [LARGE SCALE GENOMIC DNA]</scope>
</reference>
<dbReference type="GO" id="GO:0031012">
    <property type="term" value="C:extracellular matrix"/>
    <property type="evidence" value="ECO:0007669"/>
    <property type="project" value="TreeGrafter"/>
</dbReference>
<evidence type="ECO:0000256" key="2">
    <source>
        <dbReference type="ARBA" id="ARBA00008712"/>
    </source>
</evidence>
<keyword evidence="5" id="KW-0732">Signal</keyword>
<evidence type="ECO:0000256" key="5">
    <source>
        <dbReference type="SAM" id="SignalP"/>
    </source>
</evidence>
<comment type="similarity">
    <text evidence="2">Belongs to the dermatopontin family.</text>
</comment>
<dbReference type="AlphaFoldDB" id="A0AAV2IKG5"/>
<dbReference type="Proteomes" id="UP001497497">
    <property type="component" value="Unassembled WGS sequence"/>
</dbReference>
<evidence type="ECO:0000256" key="1">
    <source>
        <dbReference type="ARBA" id="ARBA00004613"/>
    </source>
</evidence>
<accession>A0AAV2IKG5</accession>
<feature type="signal peptide" evidence="5">
    <location>
        <begin position="1"/>
        <end position="21"/>
    </location>
</feature>
<dbReference type="InterPro" id="IPR026645">
    <property type="entry name" value="Dermatopontin"/>
</dbReference>
<name>A0AAV2IKG5_LYMST</name>
<sequence>MAVHSYGLLVTILAVCQQCSSWMTQYDQHFTITCPAGKTFKSIESIQDNYYEDRVWNFNCDVPPNGVNFTSCTWSGYRNEFDKPLDFQCGNDGIITGVESVNDNYYEDRKWSFQCCTATGYVVHACEDTSFVNAYDQPLNYRVPDGKVLRGVHSVHDNYYDDRIYKFNICKLDPVDQTVHVVIG</sequence>
<comment type="subcellular location">
    <subcellularLocation>
        <location evidence="1">Secreted</location>
    </subcellularLocation>
</comment>
<dbReference type="GO" id="GO:0005615">
    <property type="term" value="C:extracellular space"/>
    <property type="evidence" value="ECO:0007669"/>
    <property type="project" value="TreeGrafter"/>
</dbReference>
<comment type="caution">
    <text evidence="6">The sequence shown here is derived from an EMBL/GenBank/DDBJ whole genome shotgun (WGS) entry which is preliminary data.</text>
</comment>
<keyword evidence="3" id="KW-0964">Secreted</keyword>
<keyword evidence="4" id="KW-1015">Disulfide bond</keyword>
<evidence type="ECO:0000313" key="6">
    <source>
        <dbReference type="EMBL" id="CAL1547648.1"/>
    </source>
</evidence>
<dbReference type="PANTHER" id="PTHR15040:SF1">
    <property type="entry name" value="DERMATOPONTIN-LIKE ISOFORM X1"/>
    <property type="match status" value="1"/>
</dbReference>
<organism evidence="6 7">
    <name type="scientific">Lymnaea stagnalis</name>
    <name type="common">Great pond snail</name>
    <name type="synonym">Helix stagnalis</name>
    <dbReference type="NCBI Taxonomy" id="6523"/>
    <lineage>
        <taxon>Eukaryota</taxon>
        <taxon>Metazoa</taxon>
        <taxon>Spiralia</taxon>
        <taxon>Lophotrochozoa</taxon>
        <taxon>Mollusca</taxon>
        <taxon>Gastropoda</taxon>
        <taxon>Heterobranchia</taxon>
        <taxon>Euthyneura</taxon>
        <taxon>Panpulmonata</taxon>
        <taxon>Hygrophila</taxon>
        <taxon>Lymnaeoidea</taxon>
        <taxon>Lymnaeidae</taxon>
        <taxon>Lymnaea</taxon>
    </lineage>
</organism>
<gene>
    <name evidence="6" type="ORF">GSLYS_00020965001</name>
</gene>